<name>A0A926D8L0_9FIRM</name>
<comment type="caution">
    <text evidence="7">The sequence shown here is derived from an EMBL/GenBank/DDBJ whole genome shotgun (WGS) entry which is preliminary data.</text>
</comment>
<keyword evidence="8" id="KW-1185">Reference proteome</keyword>
<dbReference type="PANTHER" id="PTHR43649:SF33">
    <property type="entry name" value="POLYGALACTURONAN_RHAMNOGALACTURONAN-BINDING PROTEIN YTCQ"/>
    <property type="match status" value="1"/>
</dbReference>
<keyword evidence="5" id="KW-0449">Lipoprotein</keyword>
<dbReference type="RefSeq" id="WP_249318582.1">
    <property type="nucleotide sequence ID" value="NZ_JACRSN010000005.1"/>
</dbReference>
<evidence type="ECO:0000256" key="1">
    <source>
        <dbReference type="ARBA" id="ARBA00022475"/>
    </source>
</evidence>
<dbReference type="CDD" id="cd13585">
    <property type="entry name" value="PBP2_TMBP_like"/>
    <property type="match status" value="1"/>
</dbReference>
<accession>A0A926D8L0</accession>
<keyword evidence="3" id="KW-0472">Membrane</keyword>
<dbReference type="PANTHER" id="PTHR43649">
    <property type="entry name" value="ARABINOSE-BINDING PROTEIN-RELATED"/>
    <property type="match status" value="1"/>
</dbReference>
<keyword evidence="1" id="KW-1003">Cell membrane</keyword>
<keyword evidence="4" id="KW-0564">Palmitate</keyword>
<gene>
    <name evidence="7" type="ORF">IAG03_04285</name>
</gene>
<feature type="signal peptide" evidence="6">
    <location>
        <begin position="1"/>
        <end position="20"/>
    </location>
</feature>
<sequence>MKKVISIVLVCLLMITSCLTGCGSQNSSESAAVSGGNGSSQQASAEGETTPITFWLFNDVNLGYWEEMERSYNEKNPDAPIDLIAEPYPVEEMHNKLQIAIQSGSGAPDIADVEISRFPNFLKGDIPFADLTGIVDPVREDFVESRFEIYSKDGKVYGLPLHVGATMMFYNTEILAQAGAKPEDIETWDDFVEVGKKVKAATGKPMTTVETTDVFGFFPLIIQQGSDFFEKDGSVIINNETNVKTLQFLYDMVYTDEIAVPTPGGNHHAEEFYSFFNQGGSAALMMPMWYMLRFVNYMPELQGKVKMYPLPRWTEGGDRSAGMGGTGTVAIKSSPVLEKAIDFLDHSKLSEEAQIDVWTILGFDPPRHSVWDSEEMKEDNQFTDYFDQDLFSVLLEVENEIDSPTVVEGYAEANNLVAQELMFTVIGDQSKTPKEALDEIATKLSK</sequence>
<evidence type="ECO:0000256" key="4">
    <source>
        <dbReference type="ARBA" id="ARBA00023139"/>
    </source>
</evidence>
<evidence type="ECO:0000256" key="2">
    <source>
        <dbReference type="ARBA" id="ARBA00022729"/>
    </source>
</evidence>
<dbReference type="Gene3D" id="3.40.190.10">
    <property type="entry name" value="Periplasmic binding protein-like II"/>
    <property type="match status" value="1"/>
</dbReference>
<dbReference type="InterPro" id="IPR050490">
    <property type="entry name" value="Bact_solute-bd_prot1"/>
</dbReference>
<dbReference type="PROSITE" id="PS51257">
    <property type="entry name" value="PROKAR_LIPOPROTEIN"/>
    <property type="match status" value="1"/>
</dbReference>
<keyword evidence="2 6" id="KW-0732">Signal</keyword>
<dbReference type="Proteomes" id="UP000651482">
    <property type="component" value="Unassembled WGS sequence"/>
</dbReference>
<protein>
    <submittedName>
        <fullName evidence="7">Sugar ABC transporter substrate-binding protein</fullName>
    </submittedName>
</protein>
<evidence type="ECO:0000256" key="5">
    <source>
        <dbReference type="ARBA" id="ARBA00023288"/>
    </source>
</evidence>
<evidence type="ECO:0000313" key="7">
    <source>
        <dbReference type="EMBL" id="MBC8533231.1"/>
    </source>
</evidence>
<dbReference type="InterPro" id="IPR006059">
    <property type="entry name" value="SBP"/>
</dbReference>
<reference evidence="7" key="1">
    <citation type="submission" date="2020-08" db="EMBL/GenBank/DDBJ databases">
        <title>Genome public.</title>
        <authorList>
            <person name="Liu C."/>
            <person name="Sun Q."/>
        </authorList>
    </citation>
    <scope>NUCLEOTIDE SEQUENCE</scope>
    <source>
        <strain evidence="7">NSJ-40</strain>
    </source>
</reference>
<dbReference type="Pfam" id="PF01547">
    <property type="entry name" value="SBP_bac_1"/>
    <property type="match status" value="1"/>
</dbReference>
<evidence type="ECO:0000256" key="6">
    <source>
        <dbReference type="SAM" id="SignalP"/>
    </source>
</evidence>
<proteinExistence type="predicted"/>
<dbReference type="SUPFAM" id="SSF53850">
    <property type="entry name" value="Periplasmic binding protein-like II"/>
    <property type="match status" value="1"/>
</dbReference>
<evidence type="ECO:0000313" key="8">
    <source>
        <dbReference type="Proteomes" id="UP000651482"/>
    </source>
</evidence>
<dbReference type="AlphaFoldDB" id="A0A926D8L0"/>
<dbReference type="EMBL" id="JACRSN010000005">
    <property type="protein sequence ID" value="MBC8533231.1"/>
    <property type="molecule type" value="Genomic_DNA"/>
</dbReference>
<organism evidence="7 8">
    <name type="scientific">Yeguia hominis</name>
    <dbReference type="NCBI Taxonomy" id="2763662"/>
    <lineage>
        <taxon>Bacteria</taxon>
        <taxon>Bacillati</taxon>
        <taxon>Bacillota</taxon>
        <taxon>Clostridia</taxon>
        <taxon>Eubacteriales</taxon>
        <taxon>Yeguiaceae</taxon>
        <taxon>Yeguia</taxon>
    </lineage>
</organism>
<feature type="chain" id="PRO_5038636279" evidence="6">
    <location>
        <begin position="21"/>
        <end position="446"/>
    </location>
</feature>
<evidence type="ECO:0000256" key="3">
    <source>
        <dbReference type="ARBA" id="ARBA00023136"/>
    </source>
</evidence>